<dbReference type="AlphaFoldDB" id="A0A8J3MG17"/>
<evidence type="ECO:0000256" key="1">
    <source>
        <dbReference type="SAM" id="SignalP"/>
    </source>
</evidence>
<feature type="chain" id="PRO_5035255014" description="Secreted protein" evidence="1">
    <location>
        <begin position="30"/>
        <end position="149"/>
    </location>
</feature>
<sequence>MPLSKKGTPQMRKPILALMLAALAGPLVAQTSPQVSNDLTVDMSPQQYRICNERPARPTWMDEIDPREAYKARTMMRLYELRSWQAIKSSGDCGCDIRFPPWDVASAEYEERFATSTQAEHTQARLALRDQQNQIAREVQDICEAQGTW</sequence>
<feature type="signal peptide" evidence="1">
    <location>
        <begin position="1"/>
        <end position="29"/>
    </location>
</feature>
<proteinExistence type="predicted"/>
<reference evidence="2" key="1">
    <citation type="journal article" date="2014" name="Int. J. Syst. Evol. Microbiol.">
        <title>Complete genome sequence of Corynebacterium casei LMG S-19264T (=DSM 44701T), isolated from a smear-ripened cheese.</title>
        <authorList>
            <consortium name="US DOE Joint Genome Institute (JGI-PGF)"/>
            <person name="Walter F."/>
            <person name="Albersmeier A."/>
            <person name="Kalinowski J."/>
            <person name="Ruckert C."/>
        </authorList>
    </citation>
    <scope>NUCLEOTIDE SEQUENCE</scope>
    <source>
        <strain evidence="2">CGMCC 1.7081</strain>
    </source>
</reference>
<name>A0A8J3MG17_9RHOB</name>
<dbReference type="EMBL" id="BNAP01000020">
    <property type="protein sequence ID" value="GHG98242.1"/>
    <property type="molecule type" value="Genomic_DNA"/>
</dbReference>
<evidence type="ECO:0000313" key="3">
    <source>
        <dbReference type="Proteomes" id="UP000611500"/>
    </source>
</evidence>
<comment type="caution">
    <text evidence="2">The sequence shown here is derived from an EMBL/GenBank/DDBJ whole genome shotgun (WGS) entry which is preliminary data.</text>
</comment>
<organism evidence="2 3">
    <name type="scientific">Pseudodonghicola xiamenensis</name>
    <dbReference type="NCBI Taxonomy" id="337702"/>
    <lineage>
        <taxon>Bacteria</taxon>
        <taxon>Pseudomonadati</taxon>
        <taxon>Pseudomonadota</taxon>
        <taxon>Alphaproteobacteria</taxon>
        <taxon>Rhodobacterales</taxon>
        <taxon>Paracoccaceae</taxon>
        <taxon>Pseudodonghicola</taxon>
    </lineage>
</organism>
<dbReference type="Proteomes" id="UP000611500">
    <property type="component" value="Unassembled WGS sequence"/>
</dbReference>
<keyword evidence="3" id="KW-1185">Reference proteome</keyword>
<protein>
    <recommendedName>
        <fullName evidence="4">Secreted protein</fullName>
    </recommendedName>
</protein>
<evidence type="ECO:0000313" key="2">
    <source>
        <dbReference type="EMBL" id="GHG98242.1"/>
    </source>
</evidence>
<gene>
    <name evidence="2" type="ORF">GCM10010961_33460</name>
</gene>
<evidence type="ECO:0008006" key="4">
    <source>
        <dbReference type="Google" id="ProtNLM"/>
    </source>
</evidence>
<accession>A0A8J3MG17</accession>
<keyword evidence="1" id="KW-0732">Signal</keyword>
<reference evidence="2" key="2">
    <citation type="submission" date="2020-09" db="EMBL/GenBank/DDBJ databases">
        <authorList>
            <person name="Sun Q."/>
            <person name="Zhou Y."/>
        </authorList>
    </citation>
    <scope>NUCLEOTIDE SEQUENCE</scope>
    <source>
        <strain evidence="2">CGMCC 1.7081</strain>
    </source>
</reference>